<proteinExistence type="predicted"/>
<feature type="transmembrane region" description="Helical" evidence="1">
    <location>
        <begin position="283"/>
        <end position="304"/>
    </location>
</feature>
<dbReference type="InterPro" id="IPR036734">
    <property type="entry name" value="Neur_chan_lig-bd_sf"/>
</dbReference>
<dbReference type="RefSeq" id="XP_014467977.1">
    <property type="nucleotide sequence ID" value="XM_014612491.1"/>
</dbReference>
<dbReference type="AlphaFoldDB" id="A0A6P3WQ32"/>
<gene>
    <name evidence="5" type="primary">LOC106740963</name>
</gene>
<keyword evidence="1" id="KW-0812">Transmembrane</keyword>
<feature type="chain" id="PRO_5027684902" evidence="2">
    <location>
        <begin position="21"/>
        <end position="429"/>
    </location>
</feature>
<evidence type="ECO:0000259" key="3">
    <source>
        <dbReference type="Pfam" id="PF02931"/>
    </source>
</evidence>
<sequence>MRLLRVLGLLMALWQHRSNALSILQDTEISAIRRGCKNLENTTPLLRLKKDLFCDYDTNTRPDHFKTVTNVTVKLMPKLMEFTYNGIFTLHSWMAIYWTDLHLTWAPSDYDGVNFIHVKTWEIWVPDISVYNSGDMSHDQNELPLTECVVFSSGSITCVPAVKYISKCSPDFTYWPYDTHKCRITLGSWSYTGEEIDFHLTGNGIHMSGYENNSLWDLKFIDAVKQVKKYKCCPNDTFPKIVYTFKLRRHHAISHTSYITPAIALMLLTVTVLWLDSRSTERIAVASVNFICHLLCIFDLHWQLPYNGVNPPNIMLFYRESLALATFVLLLTALLRKLQDMSMEAPSWIMSTTTFVLNNRAGRFLLLNDEESKITGEGAAAEENPDVPRSGVRTKESSWRHFAAIVEWLSFFCVILTYIIILILLMPTG</sequence>
<feature type="domain" description="Neurotransmitter-gated ion-channel ligand-binding" evidence="3">
    <location>
        <begin position="47"/>
        <end position="250"/>
    </location>
</feature>
<feature type="transmembrane region" description="Helical" evidence="1">
    <location>
        <begin position="402"/>
        <end position="426"/>
    </location>
</feature>
<dbReference type="GeneID" id="106740963"/>
<keyword evidence="1" id="KW-1133">Transmembrane helix</keyword>
<keyword evidence="4" id="KW-1185">Reference proteome</keyword>
<feature type="transmembrane region" description="Helical" evidence="1">
    <location>
        <begin position="316"/>
        <end position="335"/>
    </location>
</feature>
<keyword evidence="1" id="KW-0472">Membrane</keyword>
<dbReference type="GO" id="GO:0016020">
    <property type="term" value="C:membrane"/>
    <property type="evidence" value="ECO:0007669"/>
    <property type="project" value="InterPro"/>
</dbReference>
<organism evidence="4 5">
    <name type="scientific">Dinoponera quadriceps</name>
    <name type="common">South American ant</name>
    <dbReference type="NCBI Taxonomy" id="609295"/>
    <lineage>
        <taxon>Eukaryota</taxon>
        <taxon>Metazoa</taxon>
        <taxon>Ecdysozoa</taxon>
        <taxon>Arthropoda</taxon>
        <taxon>Hexapoda</taxon>
        <taxon>Insecta</taxon>
        <taxon>Pterygota</taxon>
        <taxon>Neoptera</taxon>
        <taxon>Endopterygota</taxon>
        <taxon>Hymenoptera</taxon>
        <taxon>Apocrita</taxon>
        <taxon>Aculeata</taxon>
        <taxon>Formicoidea</taxon>
        <taxon>Formicidae</taxon>
        <taxon>Ponerinae</taxon>
        <taxon>Ponerini</taxon>
        <taxon>Dinoponera</taxon>
    </lineage>
</organism>
<feature type="transmembrane region" description="Helical" evidence="1">
    <location>
        <begin position="258"/>
        <end position="276"/>
    </location>
</feature>
<dbReference type="PRINTS" id="PR00252">
    <property type="entry name" value="NRIONCHANNEL"/>
</dbReference>
<dbReference type="Gene3D" id="2.70.170.10">
    <property type="entry name" value="Neurotransmitter-gated ion-channel ligand-binding domain"/>
    <property type="match status" value="1"/>
</dbReference>
<dbReference type="SUPFAM" id="SSF63712">
    <property type="entry name" value="Nicotinic receptor ligand binding domain-like"/>
    <property type="match status" value="1"/>
</dbReference>
<accession>A0A6P3WQ32</accession>
<dbReference type="InterPro" id="IPR006201">
    <property type="entry name" value="Neur_channel"/>
</dbReference>
<dbReference type="Proteomes" id="UP000515204">
    <property type="component" value="Unplaced"/>
</dbReference>
<keyword evidence="2" id="KW-0732">Signal</keyword>
<dbReference type="KEGG" id="dqu:106740963"/>
<protein>
    <submittedName>
        <fullName evidence="5">Neuronal acetylcholine receptor subunit alpha-3-like</fullName>
    </submittedName>
</protein>
<dbReference type="FunFam" id="2.70.170.10:FF:000028">
    <property type="entry name" value="AcetylCholine Receptor"/>
    <property type="match status" value="1"/>
</dbReference>
<dbReference type="OrthoDB" id="410315at2759"/>
<dbReference type="GO" id="GO:0005230">
    <property type="term" value="F:extracellular ligand-gated monoatomic ion channel activity"/>
    <property type="evidence" value="ECO:0007669"/>
    <property type="project" value="InterPro"/>
</dbReference>
<evidence type="ECO:0000313" key="4">
    <source>
        <dbReference type="Proteomes" id="UP000515204"/>
    </source>
</evidence>
<evidence type="ECO:0000256" key="1">
    <source>
        <dbReference type="SAM" id="Phobius"/>
    </source>
</evidence>
<evidence type="ECO:0000313" key="5">
    <source>
        <dbReference type="RefSeq" id="XP_014467977.1"/>
    </source>
</evidence>
<dbReference type="Pfam" id="PF02931">
    <property type="entry name" value="Neur_chan_LBD"/>
    <property type="match status" value="1"/>
</dbReference>
<dbReference type="InterPro" id="IPR006202">
    <property type="entry name" value="Neur_chan_lig-bd"/>
</dbReference>
<name>A0A6P3WQ32_DINQU</name>
<dbReference type="PANTHER" id="PTHR18945">
    <property type="entry name" value="NEUROTRANSMITTER GATED ION CHANNEL"/>
    <property type="match status" value="1"/>
</dbReference>
<dbReference type="CDD" id="cd18989">
    <property type="entry name" value="LGIC_ECD_cation"/>
    <property type="match status" value="1"/>
</dbReference>
<feature type="signal peptide" evidence="2">
    <location>
        <begin position="1"/>
        <end position="20"/>
    </location>
</feature>
<dbReference type="GO" id="GO:0004888">
    <property type="term" value="F:transmembrane signaling receptor activity"/>
    <property type="evidence" value="ECO:0007669"/>
    <property type="project" value="InterPro"/>
</dbReference>
<evidence type="ECO:0000256" key="2">
    <source>
        <dbReference type="SAM" id="SignalP"/>
    </source>
</evidence>
<reference evidence="5" key="1">
    <citation type="submission" date="2025-08" db="UniProtKB">
        <authorList>
            <consortium name="RefSeq"/>
        </authorList>
    </citation>
    <scope>IDENTIFICATION</scope>
</reference>